<organism evidence="2 3">
    <name type="scientific">Roseovarius aestuarii</name>
    <dbReference type="NCBI Taxonomy" id="475083"/>
    <lineage>
        <taxon>Bacteria</taxon>
        <taxon>Pseudomonadati</taxon>
        <taxon>Pseudomonadota</taxon>
        <taxon>Alphaproteobacteria</taxon>
        <taxon>Rhodobacterales</taxon>
        <taxon>Roseobacteraceae</taxon>
        <taxon>Roseovarius</taxon>
    </lineage>
</organism>
<protein>
    <recommendedName>
        <fullName evidence="1">Glycosyltransferase subfamily 4-like N-terminal domain-containing protein</fullName>
    </recommendedName>
</protein>
<proteinExistence type="predicted"/>
<dbReference type="Gene3D" id="3.40.50.2000">
    <property type="entry name" value="Glycogen Phosphorylase B"/>
    <property type="match status" value="2"/>
</dbReference>
<reference evidence="2 3" key="1">
    <citation type="submission" date="2017-03" db="EMBL/GenBank/DDBJ databases">
        <authorList>
            <person name="Afonso C.L."/>
            <person name="Miller P.J."/>
            <person name="Scott M.A."/>
            <person name="Spackman E."/>
            <person name="Goraichik I."/>
            <person name="Dimitrov K.M."/>
            <person name="Suarez D.L."/>
            <person name="Swayne D.E."/>
        </authorList>
    </citation>
    <scope>NUCLEOTIDE SEQUENCE [LARGE SCALE GENOMIC DNA]</scope>
    <source>
        <strain evidence="2 3">CECT 7745</strain>
    </source>
</reference>
<dbReference type="GO" id="GO:0016757">
    <property type="term" value="F:glycosyltransferase activity"/>
    <property type="evidence" value="ECO:0007669"/>
    <property type="project" value="UniProtKB-ARBA"/>
</dbReference>
<dbReference type="AlphaFoldDB" id="A0A1X7BTF5"/>
<gene>
    <name evidence="2" type="ORF">ROA7745_02696</name>
</gene>
<dbReference type="SUPFAM" id="SSF53756">
    <property type="entry name" value="UDP-Glycosyltransferase/glycogen phosphorylase"/>
    <property type="match status" value="1"/>
</dbReference>
<dbReference type="InterPro" id="IPR028098">
    <property type="entry name" value="Glyco_trans_4-like_N"/>
</dbReference>
<name>A0A1X7BTF5_9RHOB</name>
<evidence type="ECO:0000313" key="3">
    <source>
        <dbReference type="Proteomes" id="UP000193224"/>
    </source>
</evidence>
<accession>A0A1X7BTF5</accession>
<evidence type="ECO:0000259" key="1">
    <source>
        <dbReference type="Pfam" id="PF13579"/>
    </source>
</evidence>
<dbReference type="Pfam" id="PF13579">
    <property type="entry name" value="Glyco_trans_4_4"/>
    <property type="match status" value="1"/>
</dbReference>
<dbReference type="EMBL" id="FWXB01000010">
    <property type="protein sequence ID" value="SMC12864.1"/>
    <property type="molecule type" value="Genomic_DNA"/>
</dbReference>
<feature type="domain" description="Glycosyltransferase subfamily 4-like N-terminal" evidence="1">
    <location>
        <begin position="25"/>
        <end position="119"/>
    </location>
</feature>
<sequence>MNTDFEPDWPNIELGSIENERFFRRSFGMLRGLVRVMRHSESWRDADVIIARNFDLLAIGWSARLLLRRRKIPLVYECLDIHRLLTDSGPVGRIIRWCERQLLRQVQLLIVSSPRFVSAYFKDIQRYDGSFAIIENKLWFDADALARPKVKSDRPANVPLTLGWVGSIRCAPSLRLLLAAADQMGPAVRLKIHGNVHRHALPGFDAEVAVRDNVSYHGAYQYPNDLASIYGESDLVWAQDLWQRGGNSDWLLPNRIYEASWFGCPQIAVADTETGRRIASDGLGLTIDAPTPAALVAALEKLEPKDITRMQRHILNLEDERFRLRESDIARALSPVIGSPPHRRIVEEE</sequence>
<keyword evidence="3" id="KW-1185">Reference proteome</keyword>
<evidence type="ECO:0000313" key="2">
    <source>
        <dbReference type="EMBL" id="SMC12864.1"/>
    </source>
</evidence>
<dbReference type="Proteomes" id="UP000193224">
    <property type="component" value="Unassembled WGS sequence"/>
</dbReference>